<evidence type="ECO:0000313" key="2">
    <source>
        <dbReference type="EMBL" id="MDT0632152.1"/>
    </source>
</evidence>
<reference evidence="2 3" key="1">
    <citation type="submission" date="2023-09" db="EMBL/GenBank/DDBJ databases">
        <authorList>
            <person name="Rey-Velasco X."/>
        </authorList>
    </citation>
    <scope>NUCLEOTIDE SEQUENCE [LARGE SCALE GENOMIC DNA]</scope>
    <source>
        <strain evidence="2 3">F394</strain>
    </source>
</reference>
<dbReference type="SUPFAM" id="SSF81301">
    <property type="entry name" value="Nucleotidyltransferase"/>
    <property type="match status" value="1"/>
</dbReference>
<dbReference type="PANTHER" id="PTHR33933:SF1">
    <property type="entry name" value="PROTEIN ADENYLYLTRANSFERASE MNTA-RELATED"/>
    <property type="match status" value="1"/>
</dbReference>
<organism evidence="2 3">
    <name type="scientific">Rubrivirga litoralis</name>
    <dbReference type="NCBI Taxonomy" id="3075598"/>
    <lineage>
        <taxon>Bacteria</taxon>
        <taxon>Pseudomonadati</taxon>
        <taxon>Rhodothermota</taxon>
        <taxon>Rhodothermia</taxon>
        <taxon>Rhodothermales</taxon>
        <taxon>Rubricoccaceae</taxon>
        <taxon>Rubrivirga</taxon>
    </lineage>
</organism>
<proteinExistence type="predicted"/>
<dbReference type="InterPro" id="IPR052548">
    <property type="entry name" value="Type_VII_TA_antitoxin"/>
</dbReference>
<dbReference type="EC" id="2.7.7.-" evidence="2"/>
<name>A0ABU3BS89_9BACT</name>
<dbReference type="CDD" id="cd05403">
    <property type="entry name" value="NT_KNTase_like"/>
    <property type="match status" value="1"/>
</dbReference>
<accession>A0ABU3BS89</accession>
<dbReference type="Proteomes" id="UP001267426">
    <property type="component" value="Unassembled WGS sequence"/>
</dbReference>
<dbReference type="PANTHER" id="PTHR33933">
    <property type="entry name" value="NUCLEOTIDYLTRANSFERASE"/>
    <property type="match status" value="1"/>
</dbReference>
<evidence type="ECO:0000259" key="1">
    <source>
        <dbReference type="Pfam" id="PF01909"/>
    </source>
</evidence>
<dbReference type="GO" id="GO:0016779">
    <property type="term" value="F:nucleotidyltransferase activity"/>
    <property type="evidence" value="ECO:0007669"/>
    <property type="project" value="UniProtKB-KW"/>
</dbReference>
<dbReference type="RefSeq" id="WP_311663793.1">
    <property type="nucleotide sequence ID" value="NZ_JAVRHT010000022.1"/>
</dbReference>
<keyword evidence="3" id="KW-1185">Reference proteome</keyword>
<protein>
    <submittedName>
        <fullName evidence="2">Nucleotidyltransferase domain-containing protein</fullName>
        <ecNumber evidence="2">2.7.7.-</ecNumber>
    </submittedName>
</protein>
<dbReference type="EMBL" id="JAVRHT010000022">
    <property type="protein sequence ID" value="MDT0632152.1"/>
    <property type="molecule type" value="Genomic_DNA"/>
</dbReference>
<feature type="domain" description="Polymerase nucleotidyl transferase" evidence="1">
    <location>
        <begin position="19"/>
        <end position="63"/>
    </location>
</feature>
<evidence type="ECO:0000313" key="3">
    <source>
        <dbReference type="Proteomes" id="UP001267426"/>
    </source>
</evidence>
<dbReference type="InterPro" id="IPR002934">
    <property type="entry name" value="Polymerase_NTP_transf_dom"/>
</dbReference>
<dbReference type="Pfam" id="PF01909">
    <property type="entry name" value="NTP_transf_2"/>
    <property type="match status" value="1"/>
</dbReference>
<dbReference type="Gene3D" id="3.30.460.10">
    <property type="entry name" value="Beta Polymerase, domain 2"/>
    <property type="match status" value="1"/>
</dbReference>
<sequence length="121" mass="12939">MSTHADPAEDPLVRPLVAQIVAEFDPLRVVLFGSRAAGTARPDSDVDLLVVMPDGTPRRRAMVEIGARLPRPGVGIDLLVTTPAVLAQHGDNPGLVYREILRTGRTLYDAKAAPLLARAVL</sequence>
<keyword evidence="2" id="KW-0548">Nucleotidyltransferase</keyword>
<dbReference type="InterPro" id="IPR043519">
    <property type="entry name" value="NT_sf"/>
</dbReference>
<comment type="caution">
    <text evidence="2">The sequence shown here is derived from an EMBL/GenBank/DDBJ whole genome shotgun (WGS) entry which is preliminary data.</text>
</comment>
<gene>
    <name evidence="2" type="ORF">RM540_10390</name>
</gene>
<keyword evidence="2" id="KW-0808">Transferase</keyword>